<dbReference type="GO" id="GO:0090324">
    <property type="term" value="P:negative regulation of oxidative phosphorylation"/>
    <property type="evidence" value="ECO:0007669"/>
    <property type="project" value="InterPro"/>
</dbReference>
<dbReference type="Gene3D" id="1.25.40.20">
    <property type="entry name" value="Ankyrin repeat-containing domain"/>
    <property type="match status" value="1"/>
</dbReference>
<dbReference type="AlphaFoldDB" id="A0A8J2SA71"/>
<organism evidence="4 5">
    <name type="scientific">Pelagomonas calceolata</name>
    <dbReference type="NCBI Taxonomy" id="35677"/>
    <lineage>
        <taxon>Eukaryota</taxon>
        <taxon>Sar</taxon>
        <taxon>Stramenopiles</taxon>
        <taxon>Ochrophyta</taxon>
        <taxon>Pelagophyceae</taxon>
        <taxon>Pelagomonadales</taxon>
        <taxon>Pelagomonadaceae</taxon>
        <taxon>Pelagomonas</taxon>
    </lineage>
</organism>
<dbReference type="InterPro" id="IPR002110">
    <property type="entry name" value="Ankyrin_rpt"/>
</dbReference>
<feature type="region of interest" description="Disordered" evidence="3">
    <location>
        <begin position="339"/>
        <end position="373"/>
    </location>
</feature>
<keyword evidence="5" id="KW-1185">Reference proteome</keyword>
<name>A0A8J2SA71_9STRA</name>
<evidence type="ECO:0000256" key="1">
    <source>
        <dbReference type="ARBA" id="ARBA00009508"/>
    </source>
</evidence>
<evidence type="ECO:0008006" key="6">
    <source>
        <dbReference type="Google" id="ProtNLM"/>
    </source>
</evidence>
<evidence type="ECO:0000256" key="3">
    <source>
        <dbReference type="SAM" id="MobiDB-lite"/>
    </source>
</evidence>
<comment type="similarity">
    <text evidence="1">Belongs to the complex I LYR family.</text>
</comment>
<dbReference type="GO" id="GO:0022904">
    <property type="term" value="P:respiratory electron transport chain"/>
    <property type="evidence" value="ECO:0007669"/>
    <property type="project" value="TreeGrafter"/>
</dbReference>
<dbReference type="PANTHER" id="PTHR21024">
    <property type="entry name" value="GROWTH HORMONE-INDUCIBLE SOLUBLE PROTEIN-RELATED"/>
    <property type="match status" value="1"/>
</dbReference>
<dbReference type="Pfam" id="PF00023">
    <property type="entry name" value="Ank"/>
    <property type="match status" value="1"/>
</dbReference>
<accession>A0A8J2SA71</accession>
<reference evidence="4" key="1">
    <citation type="submission" date="2021-11" db="EMBL/GenBank/DDBJ databases">
        <authorList>
            <consortium name="Genoscope - CEA"/>
            <person name="William W."/>
        </authorList>
    </citation>
    <scope>NUCLEOTIDE SEQUENCE</scope>
</reference>
<dbReference type="Proteomes" id="UP000789595">
    <property type="component" value="Unassembled WGS sequence"/>
</dbReference>
<dbReference type="InterPro" id="IPR045296">
    <property type="entry name" value="Complex1_LYR_ETFRF1_LYRM5"/>
</dbReference>
<dbReference type="InterPro" id="IPR052000">
    <property type="entry name" value="ETFRF1"/>
</dbReference>
<dbReference type="CDD" id="cd20265">
    <property type="entry name" value="Complex1_LYR_ETFRF1_LYRM5"/>
    <property type="match status" value="1"/>
</dbReference>
<dbReference type="SUPFAM" id="SSF48403">
    <property type="entry name" value="Ankyrin repeat"/>
    <property type="match status" value="1"/>
</dbReference>
<dbReference type="PROSITE" id="PS50297">
    <property type="entry name" value="ANK_REP_REGION"/>
    <property type="match status" value="1"/>
</dbReference>
<dbReference type="GO" id="GO:0005739">
    <property type="term" value="C:mitochondrion"/>
    <property type="evidence" value="ECO:0007669"/>
    <property type="project" value="TreeGrafter"/>
</dbReference>
<dbReference type="PANTHER" id="PTHR21024:SF0">
    <property type="entry name" value="ELECTRON TRANSFER FLAVOPROTEIN REGULATORY FACTOR 1"/>
    <property type="match status" value="1"/>
</dbReference>
<proteinExistence type="inferred from homology"/>
<dbReference type="EMBL" id="CAKKNE010000002">
    <property type="protein sequence ID" value="CAH0368038.1"/>
    <property type="molecule type" value="Genomic_DNA"/>
</dbReference>
<dbReference type="InterPro" id="IPR036770">
    <property type="entry name" value="Ankyrin_rpt-contain_sf"/>
</dbReference>
<evidence type="ECO:0000313" key="4">
    <source>
        <dbReference type="EMBL" id="CAH0368038.1"/>
    </source>
</evidence>
<evidence type="ECO:0000256" key="2">
    <source>
        <dbReference type="PROSITE-ProRule" id="PRU00023"/>
    </source>
</evidence>
<sequence length="373" mass="40168">MRPVVRDLYKQILVVGRAYPAGLDAVRDRAKREFRERADLRTEADIRKAVGYGRYMLREMRALIQLKKYRTLKAKGYGAPAQRRGAADQRLALRRGVDDFERARFGGRPGLTVREAAQLLDAVLAPDVNWQTRRAAGRHLATSVQYAPHMGGCTTELVERLLAYGASPNERVRAVVAGSNGHWMATPLHWAARFGHDNGLAVARALVAGGADIHAKVKNIGAGPSYQPRHTPLAWALASLMLDPFGGLSLGPIFGQRWAEEVCAAVAIYLLECGADAWEACRDLVAEVGHDGVYDVPDPVACIVQGLRDQGLARRGGPFAAQIDVLVNLLAPDRVVATAAPAESSSSSESSGLDSESDSGSDESDSDLEPGTP</sequence>
<protein>
    <recommendedName>
        <fullName evidence="6">Ankyrin repeat domain-containing protein</fullName>
    </recommendedName>
</protein>
<feature type="compositionally biased region" description="Low complexity" evidence="3">
    <location>
        <begin position="343"/>
        <end position="354"/>
    </location>
</feature>
<feature type="compositionally biased region" description="Acidic residues" evidence="3">
    <location>
        <begin position="355"/>
        <end position="373"/>
    </location>
</feature>
<gene>
    <name evidence="4" type="ORF">PECAL_2P10860</name>
</gene>
<dbReference type="PROSITE" id="PS50088">
    <property type="entry name" value="ANK_REPEAT"/>
    <property type="match status" value="1"/>
</dbReference>
<dbReference type="OrthoDB" id="10258445at2759"/>
<feature type="repeat" description="ANK" evidence="2">
    <location>
        <begin position="186"/>
        <end position="218"/>
    </location>
</feature>
<evidence type="ECO:0000313" key="5">
    <source>
        <dbReference type="Proteomes" id="UP000789595"/>
    </source>
</evidence>
<keyword evidence="2" id="KW-0040">ANK repeat</keyword>
<comment type="caution">
    <text evidence="4">The sequence shown here is derived from an EMBL/GenBank/DDBJ whole genome shotgun (WGS) entry which is preliminary data.</text>
</comment>